<dbReference type="AlphaFoldDB" id="A0A1Q2CKG2"/>
<evidence type="ECO:0000313" key="1">
    <source>
        <dbReference type="EMBL" id="AQP46530.1"/>
    </source>
</evidence>
<sequence>MNDADSIAAAAARSLRSPTITGQSWLSAQGHRGATRFTMNPSERSVAMLVNTVLAGDAGDAGEQSSWQRVISIGTDAFMWIGQGDGDGDPLAVPDQADWLRFQGPDFPASGPQTPLYWLLGATSAAQDDSGTVHGTLHRARSLEMADAVDRPGLEDSWHLFEAGSGATGLAGADYSLRLDSAGRVALVELTVTPQHIMTTEFAYLDEAVSIVAPDEAQYFDAAEVMVRLGRPDAVPPSLAEGTH</sequence>
<dbReference type="STRING" id="1332264.BW730_02200"/>
<dbReference type="Proteomes" id="UP000188145">
    <property type="component" value="Chromosome"/>
</dbReference>
<evidence type="ECO:0000313" key="2">
    <source>
        <dbReference type="Proteomes" id="UP000188145"/>
    </source>
</evidence>
<reference evidence="2" key="1">
    <citation type="submission" date="2017-02" db="EMBL/GenBank/DDBJ databases">
        <title>Tessaracoccus aquaemaris sp. nov., isolated from the intestine of a Korean rockfish, Sebastes schlegelii, in a marine aquaculture pond.</title>
        <authorList>
            <person name="Tak E.J."/>
            <person name="Bae J.-W."/>
        </authorList>
    </citation>
    <scope>NUCLEOTIDE SEQUENCE [LARGE SCALE GENOMIC DNA]</scope>
    <source>
        <strain evidence="2">NSG39</strain>
    </source>
</reference>
<gene>
    <name evidence="1" type="ORF">BW730_02200</name>
</gene>
<organism evidence="1 2">
    <name type="scientific">Tessaracoccus aquimaris</name>
    <dbReference type="NCBI Taxonomy" id="1332264"/>
    <lineage>
        <taxon>Bacteria</taxon>
        <taxon>Bacillati</taxon>
        <taxon>Actinomycetota</taxon>
        <taxon>Actinomycetes</taxon>
        <taxon>Propionibacteriales</taxon>
        <taxon>Propionibacteriaceae</taxon>
        <taxon>Tessaracoccus</taxon>
    </lineage>
</organism>
<proteinExistence type="predicted"/>
<keyword evidence="2" id="KW-1185">Reference proteome</keyword>
<dbReference type="RefSeq" id="WP_077684829.1">
    <property type="nucleotide sequence ID" value="NZ_CP019606.1"/>
</dbReference>
<protein>
    <submittedName>
        <fullName evidence="1">Uncharacterized protein</fullName>
    </submittedName>
</protein>
<name>A0A1Q2CKG2_9ACTN</name>
<dbReference type="EMBL" id="CP019606">
    <property type="protein sequence ID" value="AQP46530.1"/>
    <property type="molecule type" value="Genomic_DNA"/>
</dbReference>
<dbReference type="KEGG" id="tes:BW730_02200"/>
<accession>A0A1Q2CKG2</accession>